<dbReference type="Proteomes" id="UP000663452">
    <property type="component" value="Chromosome"/>
</dbReference>
<keyword evidence="2" id="KW-1185">Reference proteome</keyword>
<protein>
    <submittedName>
        <fullName evidence="1">Uncharacterized protein</fullName>
    </submittedName>
</protein>
<reference evidence="1 2" key="1">
    <citation type="submission" date="2021-02" db="EMBL/GenBank/DDBJ databases">
        <title>Paenibacillus tianjinensis sp. nov.</title>
        <authorList>
            <person name="Liu H."/>
        </authorList>
    </citation>
    <scope>NUCLEOTIDE SEQUENCE [LARGE SCALE GENOMIC DNA]</scope>
    <source>
        <strain evidence="1 2">TB2019</strain>
    </source>
</reference>
<organism evidence="1 2">
    <name type="scientific">Paenibacillus tianjinensis</name>
    <dbReference type="NCBI Taxonomy" id="2810347"/>
    <lineage>
        <taxon>Bacteria</taxon>
        <taxon>Bacillati</taxon>
        <taxon>Bacillota</taxon>
        <taxon>Bacilli</taxon>
        <taxon>Bacillales</taxon>
        <taxon>Paenibacillaceae</taxon>
        <taxon>Paenibacillus</taxon>
    </lineage>
</organism>
<evidence type="ECO:0000313" key="2">
    <source>
        <dbReference type="Proteomes" id="UP000663452"/>
    </source>
</evidence>
<accession>A0ABX7LEP1</accession>
<evidence type="ECO:0000313" key="1">
    <source>
        <dbReference type="EMBL" id="QSF44432.1"/>
    </source>
</evidence>
<dbReference type="EMBL" id="CP070969">
    <property type="protein sequence ID" value="QSF44432.1"/>
    <property type="molecule type" value="Genomic_DNA"/>
</dbReference>
<proteinExistence type="predicted"/>
<gene>
    <name evidence="1" type="ORF">JRJ22_25020</name>
</gene>
<name>A0ABX7LEP1_9BACL</name>
<sequence length="246" mass="26818">MDSRHSAVAASALLGLAYRSREEELNKDFPRVFILLAGHFIGMEEGYSAIKQLDRTRTRLRLAGDEQLLRDITVQELAAATGVDDITATAALRSCSTEDADILFIPVLSLSLLSRLAQLDAGDPFVELIVRFLCAGKPVGTLTLGANPGHYRWGEQGMFQAPPRLKDELQHKLAAIEDFGITLLEPDQVKHWFSSAQTKSGKQVLTAGDIQAALRMCTTSIRLAAPAVITPLAVDLARQHGIEIVF</sequence>
<dbReference type="RefSeq" id="WP_206102012.1">
    <property type="nucleotide sequence ID" value="NZ_CP070969.1"/>
</dbReference>